<evidence type="ECO:0000313" key="2">
    <source>
        <dbReference type="EMBL" id="EUD64198.1"/>
    </source>
</evidence>
<protein>
    <submittedName>
        <fullName evidence="2">Uncharacterized protein</fullName>
    </submittedName>
</protein>
<dbReference type="GeneID" id="20040696"/>
<proteinExistence type="predicted"/>
<evidence type="ECO:0000256" key="1">
    <source>
        <dbReference type="SAM" id="MobiDB-lite"/>
    </source>
</evidence>
<dbReference type="EMBL" id="KI965529">
    <property type="protein sequence ID" value="EUD64198.1"/>
    <property type="molecule type" value="Genomic_DNA"/>
</dbReference>
<feature type="region of interest" description="Disordered" evidence="1">
    <location>
        <begin position="27"/>
        <end position="59"/>
    </location>
</feature>
<dbReference type="VEuPathDB" id="PlasmoDB:C922_05422"/>
<accession>W6ZXZ6</accession>
<dbReference type="RefSeq" id="XP_008819215.1">
    <property type="nucleotide sequence ID" value="XM_008820993.1"/>
</dbReference>
<dbReference type="Proteomes" id="UP000030640">
    <property type="component" value="Unassembled WGS sequence"/>
</dbReference>
<gene>
    <name evidence="2" type="ORF">C922_05422</name>
</gene>
<feature type="compositionally biased region" description="Polar residues" evidence="1">
    <location>
        <begin position="41"/>
        <end position="52"/>
    </location>
</feature>
<keyword evidence="3" id="KW-1185">Reference proteome</keyword>
<dbReference type="AlphaFoldDB" id="W6ZXZ6"/>
<name>W6ZXZ6_9APIC</name>
<evidence type="ECO:0000313" key="3">
    <source>
        <dbReference type="Proteomes" id="UP000030640"/>
    </source>
</evidence>
<sequence length="113" mass="12764">MKSERVSRADRFLFIGYSFAAKKLQALGHDKPSSRHKKSSVRNFNTTTTSLPISRGNPRQKFPISKLKTILEKSGLQLKAHDPIFHLGEIAKMSEDKMRNKGGASRGDNMYNE</sequence>
<reference evidence="2 3" key="1">
    <citation type="submission" date="2013-02" db="EMBL/GenBank/DDBJ databases">
        <title>The Genome Sequence of Plasmodium inui San Antonio 1.</title>
        <authorList>
            <consortium name="The Broad Institute Genome Sequencing Platform"/>
            <consortium name="The Broad Institute Genome Sequencing Center for Infectious Disease"/>
            <person name="Neafsey D."/>
            <person name="Cheeseman I."/>
            <person name="Volkman S."/>
            <person name="Adams J."/>
            <person name="Walker B."/>
            <person name="Young S.K."/>
            <person name="Zeng Q."/>
            <person name="Gargeya S."/>
            <person name="Fitzgerald M."/>
            <person name="Haas B."/>
            <person name="Abouelleil A."/>
            <person name="Alvarado L."/>
            <person name="Arachchi H.M."/>
            <person name="Berlin A.M."/>
            <person name="Chapman S.B."/>
            <person name="Dewar J."/>
            <person name="Goldberg J."/>
            <person name="Griggs A."/>
            <person name="Gujja S."/>
            <person name="Hansen M."/>
            <person name="Howarth C."/>
            <person name="Imamovic A."/>
            <person name="Larimer J."/>
            <person name="McCowan C."/>
            <person name="Murphy C."/>
            <person name="Neiman D."/>
            <person name="Pearson M."/>
            <person name="Priest M."/>
            <person name="Roberts A."/>
            <person name="Saif S."/>
            <person name="Shea T."/>
            <person name="Sisk P."/>
            <person name="Sykes S."/>
            <person name="Wortman J."/>
            <person name="Nusbaum C."/>
            <person name="Birren B."/>
        </authorList>
    </citation>
    <scope>NUCLEOTIDE SEQUENCE [LARGE SCALE GENOMIC DNA]</scope>
    <source>
        <strain evidence="2 3">San Antonio 1</strain>
    </source>
</reference>
<organism evidence="2 3">
    <name type="scientific">Plasmodium inui San Antonio 1</name>
    <dbReference type="NCBI Taxonomy" id="1237626"/>
    <lineage>
        <taxon>Eukaryota</taxon>
        <taxon>Sar</taxon>
        <taxon>Alveolata</taxon>
        <taxon>Apicomplexa</taxon>
        <taxon>Aconoidasida</taxon>
        <taxon>Haemosporida</taxon>
        <taxon>Plasmodiidae</taxon>
        <taxon>Plasmodium</taxon>
        <taxon>Plasmodium (Plasmodium)</taxon>
    </lineage>
</organism>